<feature type="domain" description="Dipeptidylpeptidase IV N-terminal" evidence="5">
    <location>
        <begin position="182"/>
        <end position="228"/>
    </location>
</feature>
<keyword evidence="1 6" id="KW-0378">Hydrolase</keyword>
<name>A0A1V2KYZ0_CYBFA</name>
<protein>
    <submittedName>
        <fullName evidence="6">Dipeptidyl aminopeptidase B</fullName>
    </submittedName>
</protein>
<dbReference type="EMBL" id="MPUK01000016">
    <property type="protein sequence ID" value="ONH64858.1"/>
    <property type="molecule type" value="Genomic_DNA"/>
</dbReference>
<dbReference type="InterPro" id="IPR002469">
    <property type="entry name" value="Peptidase_S9B_N"/>
</dbReference>
<organism evidence="6 7">
    <name type="scientific">Cyberlindnera fabianii</name>
    <name type="common">Yeast</name>
    <name type="synonym">Hansenula fabianii</name>
    <dbReference type="NCBI Taxonomy" id="36022"/>
    <lineage>
        <taxon>Eukaryota</taxon>
        <taxon>Fungi</taxon>
        <taxon>Dikarya</taxon>
        <taxon>Ascomycota</taxon>
        <taxon>Saccharomycotina</taxon>
        <taxon>Saccharomycetes</taxon>
        <taxon>Phaffomycetales</taxon>
        <taxon>Phaffomycetaceae</taxon>
        <taxon>Cyberlindnera</taxon>
    </lineage>
</organism>
<sequence length="233" mass="26743">MTIEEKVGTHKRPNLSKVPIVLGFIVLSLVWGLYYLSLVLINLSLQHISLKSLQLLDPLSKDSLTKWTDNQSHKNLISFEETRNSSFTPEFKSIQWISELDSFTNDKGTFVTQDDDLYLIKSIEDESYERVLYNGSNISYNGIDYSITNFVASPNLQYALIQTNWTQHFRHSSFVIILHMSWTNDVYIYDLQTAESIRASFDGSASIFNGIPDWVYEEEVFEGDSAIWVVSKG</sequence>
<gene>
    <name evidence="6" type="ORF">BON22_5280</name>
</gene>
<keyword evidence="4" id="KW-1133">Transmembrane helix</keyword>
<comment type="caution">
    <text evidence="6">The sequence shown here is derived from an EMBL/GenBank/DDBJ whole genome shotgun (WGS) entry which is preliminary data.</text>
</comment>
<dbReference type="GO" id="GO:0008236">
    <property type="term" value="F:serine-type peptidase activity"/>
    <property type="evidence" value="ECO:0007669"/>
    <property type="project" value="UniProtKB-KW"/>
</dbReference>
<feature type="transmembrane region" description="Helical" evidence="4">
    <location>
        <begin position="20"/>
        <end position="45"/>
    </location>
</feature>
<dbReference type="Proteomes" id="UP000189513">
    <property type="component" value="Unassembled WGS sequence"/>
</dbReference>
<dbReference type="VEuPathDB" id="FungiDB:BON22_5280"/>
<evidence type="ECO:0000256" key="2">
    <source>
        <dbReference type="ARBA" id="ARBA00022825"/>
    </source>
</evidence>
<evidence type="ECO:0000256" key="3">
    <source>
        <dbReference type="ARBA" id="ARBA00023180"/>
    </source>
</evidence>
<accession>A0A1V2KYZ0</accession>
<evidence type="ECO:0000313" key="7">
    <source>
        <dbReference type="Proteomes" id="UP000189513"/>
    </source>
</evidence>
<dbReference type="SUPFAM" id="SSF82171">
    <property type="entry name" value="DPP6 N-terminal domain-like"/>
    <property type="match status" value="1"/>
</dbReference>
<dbReference type="PANTHER" id="PTHR11731:SF200">
    <property type="entry name" value="DIPEPTIDYL PEPTIDASE 10, ISOFORM B"/>
    <property type="match status" value="1"/>
</dbReference>
<dbReference type="GO" id="GO:0005886">
    <property type="term" value="C:plasma membrane"/>
    <property type="evidence" value="ECO:0007669"/>
    <property type="project" value="TreeGrafter"/>
</dbReference>
<dbReference type="InterPro" id="IPR050278">
    <property type="entry name" value="Serine_Prot_S9B/DPPIV"/>
</dbReference>
<keyword evidence="4" id="KW-0472">Membrane</keyword>
<keyword evidence="7" id="KW-1185">Reference proteome</keyword>
<dbReference type="GO" id="GO:0008239">
    <property type="term" value="F:dipeptidyl-peptidase activity"/>
    <property type="evidence" value="ECO:0007669"/>
    <property type="project" value="TreeGrafter"/>
</dbReference>
<dbReference type="GO" id="GO:0006508">
    <property type="term" value="P:proteolysis"/>
    <property type="evidence" value="ECO:0007669"/>
    <property type="project" value="InterPro"/>
</dbReference>
<evidence type="ECO:0000256" key="1">
    <source>
        <dbReference type="ARBA" id="ARBA00022438"/>
    </source>
</evidence>
<dbReference type="STRING" id="36022.A0A1V2KYZ0"/>
<proteinExistence type="predicted"/>
<keyword evidence="1 6" id="KW-0645">Protease</keyword>
<dbReference type="PANTHER" id="PTHR11731">
    <property type="entry name" value="PROTEASE FAMILY S9B,C DIPEPTIDYL-PEPTIDASE IV-RELATED"/>
    <property type="match status" value="1"/>
</dbReference>
<keyword evidence="3" id="KW-0325">Glycoprotein</keyword>
<evidence type="ECO:0000313" key="6">
    <source>
        <dbReference type="EMBL" id="ONH64858.1"/>
    </source>
</evidence>
<reference evidence="7" key="1">
    <citation type="journal article" date="2017" name="Genome Announc.">
        <title>Genome sequences of Cyberlindnera fabianii 65, Pichia kudriavzevii 129, and Saccharomyces cerevisiae 131 isolated from fermented masau fruits in Zimbabwe.</title>
        <authorList>
            <person name="van Rijswijck I.M.H."/>
            <person name="Derks M.F.L."/>
            <person name="Abee T."/>
            <person name="de Ridder D."/>
            <person name="Smid E.J."/>
        </authorList>
    </citation>
    <scope>NUCLEOTIDE SEQUENCE [LARGE SCALE GENOMIC DNA]</scope>
    <source>
        <strain evidence="7">65</strain>
    </source>
</reference>
<keyword evidence="4" id="KW-0812">Transmembrane</keyword>
<keyword evidence="2" id="KW-0720">Serine protease</keyword>
<dbReference type="Gene3D" id="2.140.10.30">
    <property type="entry name" value="Dipeptidylpeptidase IV, N-terminal domain"/>
    <property type="match status" value="1"/>
</dbReference>
<evidence type="ECO:0000259" key="5">
    <source>
        <dbReference type="Pfam" id="PF00930"/>
    </source>
</evidence>
<dbReference type="GO" id="GO:0004177">
    <property type="term" value="F:aminopeptidase activity"/>
    <property type="evidence" value="ECO:0007669"/>
    <property type="project" value="UniProtKB-KW"/>
</dbReference>
<dbReference type="Pfam" id="PF00930">
    <property type="entry name" value="DPPIV_N"/>
    <property type="match status" value="1"/>
</dbReference>
<evidence type="ECO:0000256" key="4">
    <source>
        <dbReference type="SAM" id="Phobius"/>
    </source>
</evidence>
<keyword evidence="1 6" id="KW-0031">Aminopeptidase</keyword>
<dbReference type="AlphaFoldDB" id="A0A1V2KYZ0"/>